<dbReference type="RefSeq" id="WP_165908178.1">
    <property type="nucleotide sequence ID" value="NZ_SLUN01000032.1"/>
</dbReference>
<dbReference type="InterPro" id="IPR036291">
    <property type="entry name" value="NAD(P)-bd_dom_sf"/>
</dbReference>
<dbReference type="InterPro" id="IPR031629">
    <property type="entry name" value="DpaA_N"/>
</dbReference>
<evidence type="ECO:0000313" key="3">
    <source>
        <dbReference type="Proteomes" id="UP000295008"/>
    </source>
</evidence>
<dbReference type="AlphaFoldDB" id="A0A4R1R839"/>
<feature type="domain" description="S-adenosyl-L-homocysteine hydrolase NAD binding" evidence="1">
    <location>
        <begin position="132"/>
        <end position="279"/>
    </location>
</feature>
<dbReference type="GO" id="GO:0051287">
    <property type="term" value="F:NAD binding"/>
    <property type="evidence" value="ECO:0007669"/>
    <property type="project" value="InterPro"/>
</dbReference>
<proteinExistence type="predicted"/>
<protein>
    <submittedName>
        <fullName evidence="2">Dipicolinate synthase subunit A</fullName>
    </submittedName>
</protein>
<dbReference type="Pfam" id="PF02826">
    <property type="entry name" value="2-Hacid_dh_C"/>
    <property type="match status" value="1"/>
</dbReference>
<name>A0A4R1R839_HYDET</name>
<evidence type="ECO:0000313" key="2">
    <source>
        <dbReference type="EMBL" id="TCL61796.1"/>
    </source>
</evidence>
<dbReference type="Pfam" id="PF16924">
    <property type="entry name" value="DpaA_N"/>
    <property type="match status" value="1"/>
</dbReference>
<dbReference type="InterPro" id="IPR015878">
    <property type="entry name" value="Ado_hCys_hydrolase_NAD-bd"/>
</dbReference>
<dbReference type="InterPro" id="IPR006140">
    <property type="entry name" value="D-isomer_DH_NAD-bd"/>
</dbReference>
<reference evidence="2 3" key="1">
    <citation type="submission" date="2019-03" db="EMBL/GenBank/DDBJ databases">
        <title>Genomic Encyclopedia of Type Strains, Phase IV (KMG-IV): sequencing the most valuable type-strain genomes for metagenomic binning, comparative biology and taxonomic classification.</title>
        <authorList>
            <person name="Goeker M."/>
        </authorList>
    </citation>
    <scope>NUCLEOTIDE SEQUENCE [LARGE SCALE GENOMIC DNA]</scope>
    <source>
        <strain evidence="2 3">LX-B</strain>
    </source>
</reference>
<organism evidence="2 3">
    <name type="scientific">Hydrogenispora ethanolica</name>
    <dbReference type="NCBI Taxonomy" id="1082276"/>
    <lineage>
        <taxon>Bacteria</taxon>
        <taxon>Bacillati</taxon>
        <taxon>Bacillota</taxon>
        <taxon>Hydrogenispora</taxon>
    </lineage>
</organism>
<dbReference type="SUPFAM" id="SSF51735">
    <property type="entry name" value="NAD(P)-binding Rossmann-fold domains"/>
    <property type="match status" value="1"/>
</dbReference>
<gene>
    <name evidence="2" type="ORF">EDC14_103229</name>
</gene>
<evidence type="ECO:0000259" key="1">
    <source>
        <dbReference type="SMART" id="SM00997"/>
    </source>
</evidence>
<dbReference type="NCBIfam" id="NF006162">
    <property type="entry name" value="PRK08306.1"/>
    <property type="match status" value="1"/>
</dbReference>
<dbReference type="Proteomes" id="UP000295008">
    <property type="component" value="Unassembled WGS sequence"/>
</dbReference>
<dbReference type="EMBL" id="SLUN01000032">
    <property type="protein sequence ID" value="TCL61796.1"/>
    <property type="molecule type" value="Genomic_DNA"/>
</dbReference>
<comment type="caution">
    <text evidence="2">The sequence shown here is derived from an EMBL/GenBank/DDBJ whole genome shotgun (WGS) entry which is preliminary data.</text>
</comment>
<keyword evidence="3" id="KW-1185">Reference proteome</keyword>
<dbReference type="Gene3D" id="3.40.50.720">
    <property type="entry name" value="NAD(P)-binding Rossmann-like Domain"/>
    <property type="match status" value="1"/>
</dbReference>
<accession>A0A4R1R839</accession>
<dbReference type="SMART" id="SM00997">
    <property type="entry name" value="AdoHcyase_NAD"/>
    <property type="match status" value="1"/>
</dbReference>
<sequence>MKERWQLNAAIIGGDGRQLAVARSLAEKFTRVKVFGHPETAVADPLEWCDAIRTALVDARVVVLPITGVNSAGMVRGYRDQPPLDLSPEWERLAPGTLLVTGSLPAARREDLKSREIPVIEYAEDDEIAILNSIPTAEGAVQIAMEELPITIHGSTVLVLGFGRVGVTVARTFRALGARVIVAARRPALLARAIEMGCATVSGAGLAEAVSGADIIINSVPAMVLTADLLAQAAPDVLIIDLASSPGGVDFEAAARLNIKAKLYPGLPGIVAPETAGAILASSIPKLIDQFLLTNGGVR</sequence>